<dbReference type="AlphaFoldDB" id="A0AAD7N9D3"/>
<dbReference type="Gene3D" id="3.40.50.200">
    <property type="entry name" value="Peptidase S8/S53 domain"/>
    <property type="match status" value="1"/>
</dbReference>
<dbReference type="InterPro" id="IPR036852">
    <property type="entry name" value="Peptidase_S8/S53_dom_sf"/>
</dbReference>
<dbReference type="EMBL" id="JARKIB010000064">
    <property type="protein sequence ID" value="KAJ7750800.1"/>
    <property type="molecule type" value="Genomic_DNA"/>
</dbReference>
<keyword evidence="2" id="KW-1185">Reference proteome</keyword>
<accession>A0AAD7N9D3</accession>
<name>A0AAD7N9D3_9AGAR</name>
<proteinExistence type="predicted"/>
<dbReference type="Proteomes" id="UP001215598">
    <property type="component" value="Unassembled WGS sequence"/>
</dbReference>
<reference evidence="1" key="1">
    <citation type="submission" date="2023-03" db="EMBL/GenBank/DDBJ databases">
        <title>Massive genome expansion in bonnet fungi (Mycena s.s.) driven by repeated elements and novel gene families across ecological guilds.</title>
        <authorList>
            <consortium name="Lawrence Berkeley National Laboratory"/>
            <person name="Harder C.B."/>
            <person name="Miyauchi S."/>
            <person name="Viragh M."/>
            <person name="Kuo A."/>
            <person name="Thoen E."/>
            <person name="Andreopoulos B."/>
            <person name="Lu D."/>
            <person name="Skrede I."/>
            <person name="Drula E."/>
            <person name="Henrissat B."/>
            <person name="Morin E."/>
            <person name="Kohler A."/>
            <person name="Barry K."/>
            <person name="LaButti K."/>
            <person name="Morin E."/>
            <person name="Salamov A."/>
            <person name="Lipzen A."/>
            <person name="Mereny Z."/>
            <person name="Hegedus B."/>
            <person name="Baldrian P."/>
            <person name="Stursova M."/>
            <person name="Weitz H."/>
            <person name="Taylor A."/>
            <person name="Grigoriev I.V."/>
            <person name="Nagy L.G."/>
            <person name="Martin F."/>
            <person name="Kauserud H."/>
        </authorList>
    </citation>
    <scope>NUCLEOTIDE SEQUENCE</scope>
    <source>
        <strain evidence="1">CBHHK182m</strain>
    </source>
</reference>
<dbReference type="GO" id="GO:0006508">
    <property type="term" value="P:proteolysis"/>
    <property type="evidence" value="ECO:0007669"/>
    <property type="project" value="InterPro"/>
</dbReference>
<organism evidence="1 2">
    <name type="scientific">Mycena metata</name>
    <dbReference type="NCBI Taxonomy" id="1033252"/>
    <lineage>
        <taxon>Eukaryota</taxon>
        <taxon>Fungi</taxon>
        <taxon>Dikarya</taxon>
        <taxon>Basidiomycota</taxon>
        <taxon>Agaricomycotina</taxon>
        <taxon>Agaricomycetes</taxon>
        <taxon>Agaricomycetidae</taxon>
        <taxon>Agaricales</taxon>
        <taxon>Marasmiineae</taxon>
        <taxon>Mycenaceae</taxon>
        <taxon>Mycena</taxon>
    </lineage>
</organism>
<comment type="caution">
    <text evidence="1">The sequence shown here is derived from an EMBL/GenBank/DDBJ whole genome shotgun (WGS) entry which is preliminary data.</text>
</comment>
<sequence>MTQATFIDQGVVFTDGAGTDNSATIFASMMAFLTNERIAAGKPGLGFLNSLIYHNKGAFNDMQAAIGDSSAC</sequence>
<protein>
    <submittedName>
        <fullName evidence="1">Uncharacterized protein</fullName>
    </submittedName>
</protein>
<evidence type="ECO:0000313" key="2">
    <source>
        <dbReference type="Proteomes" id="UP001215598"/>
    </source>
</evidence>
<evidence type="ECO:0000313" key="1">
    <source>
        <dbReference type="EMBL" id="KAJ7750800.1"/>
    </source>
</evidence>
<dbReference type="GO" id="GO:0004252">
    <property type="term" value="F:serine-type endopeptidase activity"/>
    <property type="evidence" value="ECO:0007669"/>
    <property type="project" value="InterPro"/>
</dbReference>
<gene>
    <name evidence="1" type="ORF">B0H16DRAFT_1318348</name>
</gene>